<sequence>MATVEGLNLRGTRFYLRVLIPEDLQAAYGKTRVNLSLRTGDRATAVLNGLRAKAQWLEEFAAMRSANPFPIPAAPQRRLSWHRATGYTLPTPRPAAAP</sequence>
<dbReference type="Proteomes" id="UP000029567">
    <property type="component" value="Unassembled WGS sequence"/>
</dbReference>
<evidence type="ECO:0000313" key="4">
    <source>
        <dbReference type="Proteomes" id="UP000029549"/>
    </source>
</evidence>
<evidence type="ECO:0000313" key="5">
    <source>
        <dbReference type="Proteomes" id="UP000029567"/>
    </source>
</evidence>
<dbReference type="Pfam" id="PF20172">
    <property type="entry name" value="DUF6538"/>
    <property type="match status" value="1"/>
</dbReference>
<evidence type="ECO:0000259" key="1">
    <source>
        <dbReference type="Pfam" id="PF20172"/>
    </source>
</evidence>
<dbReference type="RefSeq" id="WP_034379625.1">
    <property type="nucleotide sequence ID" value="NZ_AWTM01000098.1"/>
</dbReference>
<name>A0A0E3BFI1_9BURK</name>
<evidence type="ECO:0000313" key="2">
    <source>
        <dbReference type="EMBL" id="KGG91966.1"/>
    </source>
</evidence>
<dbReference type="AlphaFoldDB" id="A0A0E3BFI1"/>
<evidence type="ECO:0000313" key="3">
    <source>
        <dbReference type="EMBL" id="KGH08825.1"/>
    </source>
</evidence>
<gene>
    <name evidence="2" type="ORF">P245_13135</name>
    <name evidence="3" type="ORF">P608_16865</name>
</gene>
<accession>A0A0E3BFI1</accession>
<dbReference type="EMBL" id="AWTP01000122">
    <property type="protein sequence ID" value="KGH08825.1"/>
    <property type="molecule type" value="Genomic_DNA"/>
</dbReference>
<reference evidence="4 5" key="1">
    <citation type="submission" date="2013-09" db="EMBL/GenBank/DDBJ databases">
        <title>High correlation between genotypes and phenotypes of environmental bacteria Comamonas testosteroni strains.</title>
        <authorList>
            <person name="Liu L."/>
            <person name="Zhu W."/>
            <person name="Xia X."/>
            <person name="Xu B."/>
            <person name="Luo M."/>
            <person name="Wang G."/>
        </authorList>
    </citation>
    <scope>NUCLEOTIDE SEQUENCE [LARGE SCALE GENOMIC DNA]</scope>
    <source>
        <strain evidence="3 4">DF2</strain>
        <strain evidence="2 5">JL14</strain>
    </source>
</reference>
<dbReference type="EMBL" id="AWTN01000091">
    <property type="protein sequence ID" value="KGG91966.1"/>
    <property type="molecule type" value="Genomic_DNA"/>
</dbReference>
<dbReference type="Proteomes" id="UP000029549">
    <property type="component" value="Unassembled WGS sequence"/>
</dbReference>
<feature type="domain" description="DUF6538" evidence="1">
    <location>
        <begin position="7"/>
        <end position="64"/>
    </location>
</feature>
<protein>
    <recommendedName>
        <fullName evidence="1">DUF6538 domain-containing protein</fullName>
    </recommendedName>
</protein>
<keyword evidence="4" id="KW-1185">Reference proteome</keyword>
<proteinExistence type="predicted"/>
<organism evidence="2 5">
    <name type="scientific">Comamonas thiooxydans</name>
    <dbReference type="NCBI Taxonomy" id="363952"/>
    <lineage>
        <taxon>Bacteria</taxon>
        <taxon>Pseudomonadati</taxon>
        <taxon>Pseudomonadota</taxon>
        <taxon>Betaproteobacteria</taxon>
        <taxon>Burkholderiales</taxon>
        <taxon>Comamonadaceae</taxon>
        <taxon>Comamonas</taxon>
    </lineage>
</organism>
<dbReference type="InterPro" id="IPR046668">
    <property type="entry name" value="DUF6538"/>
</dbReference>
<comment type="caution">
    <text evidence="2">The sequence shown here is derived from an EMBL/GenBank/DDBJ whole genome shotgun (WGS) entry which is preliminary data.</text>
</comment>